<dbReference type="EMBL" id="LT629701">
    <property type="protein sequence ID" value="SDN21784.1"/>
    <property type="molecule type" value="Genomic_DNA"/>
</dbReference>
<sequence length="157" mass="17269">MALDVTEAALAEQLVQLVTGRLLDPLEILLGTDWTLTKLERRTRTQAEVWAKELLGPSDQVATQTAMRLIATLYPGDRPFDPPTSWWTAPFGQVVAHRIGHPTTDGLPYSTAGAMLGITKQAVHDLVNRGKLVRHADGGVTSESVRLRLHQRNTNRG</sequence>
<evidence type="ECO:0000313" key="2">
    <source>
        <dbReference type="Proteomes" id="UP000183376"/>
    </source>
</evidence>
<dbReference type="RefSeq" id="WP_030429948.1">
    <property type="nucleotide sequence ID" value="NZ_JOEF01000009.1"/>
</dbReference>
<dbReference type="AlphaFoldDB" id="A0A1G9ZKH7"/>
<keyword evidence="2" id="KW-1185">Reference proteome</keyword>
<organism evidence="1 2">
    <name type="scientific">Allokutzneria albata</name>
    <name type="common">Kibdelosporangium albatum</name>
    <dbReference type="NCBI Taxonomy" id="211114"/>
    <lineage>
        <taxon>Bacteria</taxon>
        <taxon>Bacillati</taxon>
        <taxon>Actinomycetota</taxon>
        <taxon>Actinomycetes</taxon>
        <taxon>Pseudonocardiales</taxon>
        <taxon>Pseudonocardiaceae</taxon>
        <taxon>Allokutzneria</taxon>
    </lineage>
</organism>
<name>A0A1G9ZKH7_ALLAB</name>
<dbReference type="Proteomes" id="UP000183376">
    <property type="component" value="Chromosome I"/>
</dbReference>
<dbReference type="STRING" id="211114.SAMN04489726_5561"/>
<reference evidence="1 2" key="1">
    <citation type="submission" date="2016-10" db="EMBL/GenBank/DDBJ databases">
        <authorList>
            <person name="de Groot N.N."/>
        </authorList>
    </citation>
    <scope>NUCLEOTIDE SEQUENCE [LARGE SCALE GENOMIC DNA]</scope>
    <source>
        <strain evidence="1 2">DSM 44149</strain>
    </source>
</reference>
<proteinExistence type="predicted"/>
<evidence type="ECO:0000313" key="1">
    <source>
        <dbReference type="EMBL" id="SDN21784.1"/>
    </source>
</evidence>
<protein>
    <submittedName>
        <fullName evidence="1">Uncharacterized protein</fullName>
    </submittedName>
</protein>
<dbReference type="eggNOG" id="ENOG5032UF6">
    <property type="taxonomic scope" value="Bacteria"/>
</dbReference>
<dbReference type="OrthoDB" id="4546154at2"/>
<gene>
    <name evidence="1" type="ORF">SAMN04489726_5561</name>
</gene>
<accession>A0A1G9ZKH7</accession>